<proteinExistence type="predicted"/>
<feature type="transmembrane region" description="Helical" evidence="1">
    <location>
        <begin position="67"/>
        <end position="88"/>
    </location>
</feature>
<dbReference type="RefSeq" id="WP_262840671.1">
    <property type="nucleotide sequence ID" value="NZ_JANZYP010000002.1"/>
</dbReference>
<keyword evidence="3" id="KW-1185">Reference proteome</keyword>
<comment type="caution">
    <text evidence="2">The sequence shown here is derived from an EMBL/GenBank/DDBJ whole genome shotgun (WGS) entry which is preliminary data.</text>
</comment>
<keyword evidence="1" id="KW-0812">Transmembrane</keyword>
<keyword evidence="1" id="KW-1133">Transmembrane helix</keyword>
<gene>
    <name evidence="2" type="ORF">ACFO8L_17530</name>
</gene>
<protein>
    <recommendedName>
        <fullName evidence="4">M50 family peptidase</fullName>
    </recommendedName>
</protein>
<feature type="transmembrane region" description="Helical" evidence="1">
    <location>
        <begin position="252"/>
        <end position="269"/>
    </location>
</feature>
<evidence type="ECO:0008006" key="4">
    <source>
        <dbReference type="Google" id="ProtNLM"/>
    </source>
</evidence>
<feature type="transmembrane region" description="Helical" evidence="1">
    <location>
        <begin position="135"/>
        <end position="157"/>
    </location>
</feature>
<dbReference type="EMBL" id="JBHSFN010000010">
    <property type="protein sequence ID" value="MFC4587897.1"/>
    <property type="molecule type" value="Genomic_DNA"/>
</dbReference>
<feature type="transmembrane region" description="Helical" evidence="1">
    <location>
        <begin position="187"/>
        <end position="203"/>
    </location>
</feature>
<accession>A0ABV9EED1</accession>
<evidence type="ECO:0000313" key="3">
    <source>
        <dbReference type="Proteomes" id="UP001595891"/>
    </source>
</evidence>
<feature type="transmembrane region" description="Helical" evidence="1">
    <location>
        <begin position="209"/>
        <end position="232"/>
    </location>
</feature>
<sequence>MLTSPPTAESPRRAWVPLALSYAVAQLTEVFLHEFCHAVAARAYGYPTTIGQFVEDNPSTSSPAHEAVIAAAGPVGSVALGLLFLSIYRRSIRRQGFGNLLMMWLAMTGLVGGIGYLVVMPILTPGDTAVVARILGIPMALQIVIAAGSMVALYFVARPLGTMWLDTLPPATPVASPHERATSVTRLWIPFLLGFVLLLPAAIGGDPLIVFYGLIGVWGPGMALIGFMTLGVRRPYERPASTESGSPWRVPIWGYVLYAALVAFYLLALRPGLPF</sequence>
<dbReference type="Proteomes" id="UP001595891">
    <property type="component" value="Unassembled WGS sequence"/>
</dbReference>
<reference evidence="3" key="1">
    <citation type="journal article" date="2019" name="Int. J. Syst. Evol. Microbiol.">
        <title>The Global Catalogue of Microorganisms (GCM) 10K type strain sequencing project: providing services to taxonomists for standard genome sequencing and annotation.</title>
        <authorList>
            <consortium name="The Broad Institute Genomics Platform"/>
            <consortium name="The Broad Institute Genome Sequencing Center for Infectious Disease"/>
            <person name="Wu L."/>
            <person name="Ma J."/>
        </authorList>
    </citation>
    <scope>NUCLEOTIDE SEQUENCE [LARGE SCALE GENOMIC DNA]</scope>
    <source>
        <strain evidence="3">CCUG 49560</strain>
    </source>
</reference>
<organism evidence="2 3">
    <name type="scientific">Sphaerisporangium corydalis</name>
    <dbReference type="NCBI Taxonomy" id="1441875"/>
    <lineage>
        <taxon>Bacteria</taxon>
        <taxon>Bacillati</taxon>
        <taxon>Actinomycetota</taxon>
        <taxon>Actinomycetes</taxon>
        <taxon>Streptosporangiales</taxon>
        <taxon>Streptosporangiaceae</taxon>
        <taxon>Sphaerisporangium</taxon>
    </lineage>
</organism>
<keyword evidence="1" id="KW-0472">Membrane</keyword>
<name>A0ABV9EED1_9ACTN</name>
<feature type="transmembrane region" description="Helical" evidence="1">
    <location>
        <begin position="100"/>
        <end position="123"/>
    </location>
</feature>
<evidence type="ECO:0000256" key="1">
    <source>
        <dbReference type="SAM" id="Phobius"/>
    </source>
</evidence>
<evidence type="ECO:0000313" key="2">
    <source>
        <dbReference type="EMBL" id="MFC4587897.1"/>
    </source>
</evidence>